<reference evidence="3" key="1">
    <citation type="submission" date="2020-03" db="EMBL/GenBank/DDBJ databases">
        <title>The deep terrestrial virosphere.</title>
        <authorList>
            <person name="Holmfeldt K."/>
            <person name="Nilsson E."/>
            <person name="Simone D."/>
            <person name="Lopez-Fernandez M."/>
            <person name="Wu X."/>
            <person name="de Brujin I."/>
            <person name="Lundin D."/>
            <person name="Andersson A."/>
            <person name="Bertilsson S."/>
            <person name="Dopson M."/>
        </authorList>
    </citation>
    <scope>NUCLEOTIDE SEQUENCE</scope>
    <source>
        <strain evidence="3">TM448B01025</strain>
    </source>
</reference>
<feature type="domain" description="Phage terminase large subunit N-terminal" evidence="1">
    <location>
        <begin position="28"/>
        <end position="217"/>
    </location>
</feature>
<dbReference type="NCBIfam" id="TIGR01547">
    <property type="entry name" value="phage_term_2"/>
    <property type="match status" value="1"/>
</dbReference>
<dbReference type="Gene3D" id="3.30.420.280">
    <property type="match status" value="1"/>
</dbReference>
<dbReference type="EMBL" id="MT144688">
    <property type="protein sequence ID" value="QJH97471.1"/>
    <property type="molecule type" value="Genomic_DNA"/>
</dbReference>
<evidence type="ECO:0000259" key="2">
    <source>
        <dbReference type="Pfam" id="PF17288"/>
    </source>
</evidence>
<dbReference type="InterPro" id="IPR035412">
    <property type="entry name" value="Terminase_L_N"/>
</dbReference>
<dbReference type="SUPFAM" id="SSF52540">
    <property type="entry name" value="P-loop containing nucleoside triphosphate hydrolases"/>
    <property type="match status" value="1"/>
</dbReference>
<name>A0A6M3XI74_9ZZZZ</name>
<dbReference type="AlphaFoldDB" id="A0A6M3XI74"/>
<feature type="domain" description="Phage terminase large subunit C-terminal" evidence="2">
    <location>
        <begin position="256"/>
        <end position="415"/>
    </location>
</feature>
<sequence length="433" mass="50907">MSETIIDITNFESLLNPIYRIILYNERRYLILKGGSGAGKSHFACQKILYRIITEPNHRFLIIRKVKDTIRKSVFQLFRDYISKWELSEEFKINLTDMTITFRSNGNEILFAGVDDPDKLKSIEGVTGIWVEEATELYPNDFEELDRRLRGIFHTYMQIILTFNPILKTNWTFKRFFSGLIEEEKEDITILTTTYKDNIFIKNDLAYKKLLESYTGNMRTVFTLGQYGMLENAIYTNWEMIEDDEFPDDEPVLGLDFGYIAPQALIRTVVDMEEKIIYVDQLSYLTKQTIPELAKDMNDMKLNDYKIIADSEAPGKIEELQNWYYKEERINKETGKLEIIYEEKGFPYIEPCNKGKGSVLAGIDYMQQFRIKITKRSVKVKAEIESYQRKKDKEGNIVEEPEKGFDHSLDALRYIMFTVYYMGTLPYIYVGDE</sequence>
<dbReference type="InterPro" id="IPR027417">
    <property type="entry name" value="P-loop_NTPase"/>
</dbReference>
<organism evidence="3">
    <name type="scientific">viral metagenome</name>
    <dbReference type="NCBI Taxonomy" id="1070528"/>
    <lineage>
        <taxon>unclassified sequences</taxon>
        <taxon>metagenomes</taxon>
        <taxon>organismal metagenomes</taxon>
    </lineage>
</organism>
<dbReference type="Gene3D" id="3.40.50.300">
    <property type="entry name" value="P-loop containing nucleotide triphosphate hydrolases"/>
    <property type="match status" value="1"/>
</dbReference>
<evidence type="ECO:0000259" key="1">
    <source>
        <dbReference type="Pfam" id="PF04466"/>
    </source>
</evidence>
<gene>
    <name evidence="3" type="ORF">TM448B01025_0005</name>
</gene>
<dbReference type="InterPro" id="IPR006437">
    <property type="entry name" value="Phage_terminase_lsu"/>
</dbReference>
<dbReference type="Pfam" id="PF17288">
    <property type="entry name" value="Terminase_3C"/>
    <property type="match status" value="1"/>
</dbReference>
<protein>
    <submittedName>
        <fullName evidence="3">Putative terminase</fullName>
    </submittedName>
</protein>
<dbReference type="PANTHER" id="PTHR39184:SF1">
    <property type="entry name" value="PBSX PHAGE TERMINASE LARGE SUBUNIT"/>
    <property type="match status" value="1"/>
</dbReference>
<dbReference type="InterPro" id="IPR035413">
    <property type="entry name" value="Terminase_L_C"/>
</dbReference>
<dbReference type="Pfam" id="PF04466">
    <property type="entry name" value="Terminase_3"/>
    <property type="match status" value="1"/>
</dbReference>
<proteinExistence type="predicted"/>
<dbReference type="InterPro" id="IPR052380">
    <property type="entry name" value="Viral_DNA_packaging_terminase"/>
</dbReference>
<evidence type="ECO:0000313" key="3">
    <source>
        <dbReference type="EMBL" id="QJH97471.1"/>
    </source>
</evidence>
<dbReference type="PANTHER" id="PTHR39184">
    <property type="match status" value="1"/>
</dbReference>
<accession>A0A6M3XI74</accession>